<keyword evidence="1" id="KW-0472">Membrane</keyword>
<accession>A0A977KS69</accession>
<dbReference type="KEGG" id="wna:KA717_21965"/>
<dbReference type="InterPro" id="IPR001763">
    <property type="entry name" value="Rhodanese-like_dom"/>
</dbReference>
<dbReference type="Pfam" id="PF00581">
    <property type="entry name" value="Rhodanese"/>
    <property type="match status" value="1"/>
</dbReference>
<keyword evidence="1" id="KW-0812">Transmembrane</keyword>
<dbReference type="PANTHER" id="PTHR45431:SF3">
    <property type="entry name" value="RHODANESE-LIKE DOMAIN-CONTAINING PROTEIN 15, CHLOROPLASTIC"/>
    <property type="match status" value="1"/>
</dbReference>
<proteinExistence type="predicted"/>
<dbReference type="InterPro" id="IPR052367">
    <property type="entry name" value="Thiosulfate_ST/Rhodanese-like"/>
</dbReference>
<dbReference type="PANTHER" id="PTHR45431">
    <property type="entry name" value="RHODANESE-LIKE DOMAIN-CONTAINING PROTEIN 15, CHLOROPLASTIC"/>
    <property type="match status" value="1"/>
</dbReference>
<gene>
    <name evidence="3" type="ORF">KA717_21965</name>
</gene>
<evidence type="ECO:0000256" key="1">
    <source>
        <dbReference type="SAM" id="Phobius"/>
    </source>
</evidence>
<dbReference type="PROSITE" id="PS50206">
    <property type="entry name" value="RHODANESE_3"/>
    <property type="match status" value="1"/>
</dbReference>
<dbReference type="AlphaFoldDB" id="A0A977KS69"/>
<organism evidence="3">
    <name type="scientific">Woronichinia naegeliana WA131</name>
    <dbReference type="NCBI Taxonomy" id="2824559"/>
    <lineage>
        <taxon>Bacteria</taxon>
        <taxon>Bacillati</taxon>
        <taxon>Cyanobacteriota</taxon>
        <taxon>Cyanophyceae</taxon>
        <taxon>Synechococcales</taxon>
        <taxon>Coelosphaeriaceae</taxon>
        <taxon>Woronichinia</taxon>
    </lineage>
</organism>
<protein>
    <submittedName>
        <fullName evidence="3">Rhodanese-like domain-containing protein</fullName>
    </submittedName>
</protein>
<dbReference type="InterPro" id="IPR021309">
    <property type="entry name" value="YgaP-like_TM"/>
</dbReference>
<dbReference type="Gene3D" id="6.10.140.1340">
    <property type="match status" value="1"/>
</dbReference>
<dbReference type="Proteomes" id="UP001065613">
    <property type="component" value="Chromosome"/>
</dbReference>
<dbReference type="SUPFAM" id="SSF52821">
    <property type="entry name" value="Rhodanese/Cell cycle control phosphatase"/>
    <property type="match status" value="1"/>
</dbReference>
<dbReference type="Pfam" id="PF11127">
    <property type="entry name" value="YgaP-like_TM"/>
    <property type="match status" value="1"/>
</dbReference>
<keyword evidence="1" id="KW-1133">Transmembrane helix</keyword>
<dbReference type="InterPro" id="IPR036873">
    <property type="entry name" value="Rhodanese-like_dom_sf"/>
</dbReference>
<feature type="domain" description="Rhodanese" evidence="2">
    <location>
        <begin position="2"/>
        <end position="44"/>
    </location>
</feature>
<evidence type="ECO:0000313" key="3">
    <source>
        <dbReference type="EMBL" id="UXE58694.1"/>
    </source>
</evidence>
<dbReference type="Gene3D" id="3.40.250.10">
    <property type="entry name" value="Rhodanese-like domain"/>
    <property type="match status" value="1"/>
</dbReference>
<reference evidence="3" key="1">
    <citation type="submission" date="2021-04" db="EMBL/GenBank/DDBJ databases">
        <title>Genome sequence of Woronichinia naegeliana from Washington state freshwater lake bloom.</title>
        <authorList>
            <person name="Dreher T.W."/>
        </authorList>
    </citation>
    <scope>NUCLEOTIDE SEQUENCE</scope>
    <source>
        <strain evidence="3">WA131</strain>
    </source>
</reference>
<dbReference type="EMBL" id="CP073041">
    <property type="protein sequence ID" value="UXE58694.1"/>
    <property type="molecule type" value="Genomic_DNA"/>
</dbReference>
<feature type="transmembrane region" description="Helical" evidence="1">
    <location>
        <begin position="52"/>
        <end position="71"/>
    </location>
</feature>
<name>A0A977KS69_9CYAN</name>
<dbReference type="CDD" id="cd00158">
    <property type="entry name" value="RHOD"/>
    <property type="match status" value="1"/>
</dbReference>
<evidence type="ECO:0000259" key="2">
    <source>
        <dbReference type="PROSITE" id="PS50206"/>
    </source>
</evidence>
<sequence length="113" mass="11896">MLTCRSANRSGQAAQRLLAAGYTEVTHLQGGLNAWKQAGLPLKRQSNAPISLMRQVHIVAGSLVVTGILLGSLVTPGFFVLSGLVGCGLLFSGISDNCMMANLLAKLPYNQVQ</sequence>